<dbReference type="InterPro" id="IPR018391">
    <property type="entry name" value="PQQ_b-propeller_rpt"/>
</dbReference>
<proteinExistence type="inferred from homology"/>
<reference evidence="7 8" key="1">
    <citation type="journal article" date="2019" name="Syst. Appl. Microbiol.">
        <title>New species of pathogenic Pseudomonas isolated from citrus in Tunisia: Proposal of Pseudomonas kairouanensis sp. nov. and Pseudomonas nabeulensis sp. nov.</title>
        <authorList>
            <person name="Oueslati M."/>
            <person name="Mulet M."/>
            <person name="Gomila M."/>
            <person name="Berge O."/>
            <person name="Hajlaoui M.R."/>
            <person name="Lalucat J."/>
            <person name="Sadfi-Zouaoui N."/>
            <person name="Garcia-Valdes E."/>
        </authorList>
    </citation>
    <scope>NUCLEOTIDE SEQUENCE [LARGE SCALE GENOMIC DNA]</scope>
    <source>
        <strain evidence="7 8">E10B</strain>
    </source>
</reference>
<feature type="transmembrane region" description="Helical" evidence="5">
    <location>
        <begin position="118"/>
        <end position="140"/>
    </location>
</feature>
<dbReference type="GO" id="GO:0048038">
    <property type="term" value="F:quinone binding"/>
    <property type="evidence" value="ECO:0007669"/>
    <property type="project" value="InterPro"/>
</dbReference>
<feature type="transmembrane region" description="Helical" evidence="5">
    <location>
        <begin position="94"/>
        <end position="111"/>
    </location>
</feature>
<dbReference type="PANTHER" id="PTHR32303">
    <property type="entry name" value="QUINOPROTEIN ALCOHOL DEHYDROGENASE (CYTOCHROME C)"/>
    <property type="match status" value="1"/>
</dbReference>
<name>A0A4Z0B8Y4_9PSED</name>
<protein>
    <submittedName>
        <fullName evidence="7">Membrane-bound PQQ-dependent dehydrogenase, glucose/quinate/shikimate family</fullName>
        <ecNumber evidence="7">1.1.-.-</ecNumber>
    </submittedName>
</protein>
<keyword evidence="5" id="KW-0812">Transmembrane</keyword>
<evidence type="ECO:0000256" key="2">
    <source>
        <dbReference type="ARBA" id="ARBA00008156"/>
    </source>
</evidence>
<evidence type="ECO:0000259" key="6">
    <source>
        <dbReference type="Pfam" id="PF01011"/>
    </source>
</evidence>
<dbReference type="PANTHER" id="PTHR32303:SF4">
    <property type="entry name" value="QUINOPROTEIN GLUCOSE DEHYDROGENASE"/>
    <property type="match status" value="1"/>
</dbReference>
<dbReference type="EC" id="1.1.-.-" evidence="7"/>
<comment type="similarity">
    <text evidence="2">Belongs to the bacterial PQQ dehydrogenase family.</text>
</comment>
<keyword evidence="5" id="KW-0472">Membrane</keyword>
<dbReference type="InterPro" id="IPR011047">
    <property type="entry name" value="Quinoprotein_ADH-like_sf"/>
</dbReference>
<dbReference type="GO" id="GO:0008876">
    <property type="term" value="F:quinoprotein glucose dehydrogenase activity"/>
    <property type="evidence" value="ECO:0007669"/>
    <property type="project" value="TreeGrafter"/>
</dbReference>
<gene>
    <name evidence="7" type="ORF">DYL61_04240</name>
</gene>
<comment type="cofactor">
    <cofactor evidence="1">
        <name>pyrroloquinoline quinone</name>
        <dbReference type="ChEBI" id="CHEBI:58442"/>
    </cofactor>
</comment>
<dbReference type="Gene3D" id="2.140.10.10">
    <property type="entry name" value="Quinoprotein alcohol dehydrogenase-like superfamily"/>
    <property type="match status" value="1"/>
</dbReference>
<dbReference type="OrthoDB" id="9794322at2"/>
<feature type="transmembrane region" description="Helical" evidence="5">
    <location>
        <begin position="12"/>
        <end position="35"/>
    </location>
</feature>
<dbReference type="AlphaFoldDB" id="A0A4Z0B8Y4"/>
<sequence>MTATQFRNRPWFVFALGLVLLLAGLPLLAGGLWLIGLGGSWYYALIGAVLALSGILMARARLAGAWLFGLGFVATVVWSLAEVGTSFWPLVPRLAPMLVLAVLVVLVLPSLRGGQGKALARGLAVALVAVLVAGAGAMFMPHGVISPKVASGSAPEAPTHQAAEDTSGWSHFGRTPDGTRYVPETQITPANVGQLQVAWIKRTGDMSEPGVEAQDTPLQVGDTLYACTPRNQVLALNADTGEERWRFDPGIRETAYSRCRGVGYHQATAAEGGGTAGAAPALCANRILVTTVQAKMYALDARSGQRCPEFGRDGEVDLTERMGKDNLNFYYQTSAPTVVRNLVVVGGFVMDGRAETMPGGVIRAFDVTSGELVWAFDPGSPHTPAPPPPGQDFLHSTANMWSTPAFDDALGLIYLPMGGGSDDFWGANRSKETRDYSTTILALDIATGQERWKFQTVHNDTWDYDNATQPALVDVPDANGKVVPALIQPTKTGQLFVLDRRTGQPITTVEERPVPQGAQPGNVVSPTQPYSVGMPQIGTEPLTEASMWGATFYDQLYCRIKFRQARYEGPFTPITTQPTIIYPGYYGGMNWGGVSIDKQRGLMFVNDIRMPQVVSLVPQADVDPAATAAAHSLGLYPQKGGPYATRHATLMSPLGIPCNAPPWGTMSAIDLNTRQLAWQRPAGTIKDSVLPIGIRSPLPMPVGMPTLGGPISTASGLTFYSGTQDYYLRAYDSRSGKELWKGRLPVGTQSTPMSYRSPTTGKQYVVVTAGGARLSPDHGDYIIAYALPQAAGGKN</sequence>
<dbReference type="Proteomes" id="UP000297734">
    <property type="component" value="Unassembled WGS sequence"/>
</dbReference>
<dbReference type="InterPro" id="IPR017511">
    <property type="entry name" value="PQQ_mDH"/>
</dbReference>
<dbReference type="RefSeq" id="WP_135307323.1">
    <property type="nucleotide sequence ID" value="NZ_QUZT01000005.1"/>
</dbReference>
<dbReference type="GO" id="GO:0016020">
    <property type="term" value="C:membrane"/>
    <property type="evidence" value="ECO:0007669"/>
    <property type="project" value="InterPro"/>
</dbReference>
<dbReference type="InterPro" id="IPR002372">
    <property type="entry name" value="PQQ_rpt_dom"/>
</dbReference>
<dbReference type="Pfam" id="PF01011">
    <property type="entry name" value="PQQ"/>
    <property type="match status" value="1"/>
</dbReference>
<dbReference type="CDD" id="cd10280">
    <property type="entry name" value="PQQ_mGDH"/>
    <property type="match status" value="1"/>
</dbReference>
<evidence type="ECO:0000256" key="3">
    <source>
        <dbReference type="ARBA" id="ARBA00023002"/>
    </source>
</evidence>
<evidence type="ECO:0000256" key="4">
    <source>
        <dbReference type="SAM" id="MobiDB-lite"/>
    </source>
</evidence>
<evidence type="ECO:0000256" key="1">
    <source>
        <dbReference type="ARBA" id="ARBA00001931"/>
    </source>
</evidence>
<comment type="caution">
    <text evidence="7">The sequence shown here is derived from an EMBL/GenBank/DDBJ whole genome shotgun (WGS) entry which is preliminary data.</text>
</comment>
<dbReference type="NCBIfam" id="TIGR03074">
    <property type="entry name" value="PQQ_membr_DH"/>
    <property type="match status" value="1"/>
</dbReference>
<feature type="domain" description="Pyrrolo-quinoline quinone repeat" evidence="6">
    <location>
        <begin position="169"/>
        <end position="765"/>
    </location>
</feature>
<keyword evidence="8" id="KW-1185">Reference proteome</keyword>
<evidence type="ECO:0000256" key="5">
    <source>
        <dbReference type="SAM" id="Phobius"/>
    </source>
</evidence>
<organism evidence="7 8">
    <name type="scientific">Pseudomonas nabeulensis</name>
    <dbReference type="NCBI Taxonomy" id="2293833"/>
    <lineage>
        <taxon>Bacteria</taxon>
        <taxon>Pseudomonadati</taxon>
        <taxon>Pseudomonadota</taxon>
        <taxon>Gammaproteobacteria</taxon>
        <taxon>Pseudomonadales</taxon>
        <taxon>Pseudomonadaceae</taxon>
        <taxon>Pseudomonas</taxon>
    </lineage>
</organism>
<dbReference type="SMART" id="SM00564">
    <property type="entry name" value="PQQ"/>
    <property type="match status" value="6"/>
</dbReference>
<evidence type="ECO:0000313" key="7">
    <source>
        <dbReference type="EMBL" id="TFY95170.1"/>
    </source>
</evidence>
<dbReference type="EMBL" id="QUZT01000005">
    <property type="protein sequence ID" value="TFY95170.1"/>
    <property type="molecule type" value="Genomic_DNA"/>
</dbReference>
<evidence type="ECO:0000313" key="8">
    <source>
        <dbReference type="Proteomes" id="UP000297734"/>
    </source>
</evidence>
<dbReference type="SUPFAM" id="SSF50998">
    <property type="entry name" value="Quinoprotein alcohol dehydrogenase-like"/>
    <property type="match status" value="1"/>
</dbReference>
<accession>A0A4Z0B8Y4</accession>
<feature type="transmembrane region" description="Helical" evidence="5">
    <location>
        <begin position="41"/>
        <end position="58"/>
    </location>
</feature>
<keyword evidence="3 7" id="KW-0560">Oxidoreductase</keyword>
<keyword evidence="5" id="KW-1133">Transmembrane helix</keyword>
<feature type="transmembrane region" description="Helical" evidence="5">
    <location>
        <begin position="65"/>
        <end position="88"/>
    </location>
</feature>
<feature type="region of interest" description="Disordered" evidence="4">
    <location>
        <begin position="150"/>
        <end position="180"/>
    </location>
</feature>